<dbReference type="EMBL" id="JAFNEN010001470">
    <property type="protein sequence ID" value="KAG8173833.1"/>
    <property type="molecule type" value="Genomic_DNA"/>
</dbReference>
<comment type="caution">
    <text evidence="1">The sequence shown here is derived from an EMBL/GenBank/DDBJ whole genome shotgun (WGS) entry which is preliminary data.</text>
</comment>
<gene>
    <name evidence="1" type="ORF">JTE90_016322</name>
</gene>
<evidence type="ECO:0000313" key="2">
    <source>
        <dbReference type="Proteomes" id="UP000827092"/>
    </source>
</evidence>
<dbReference type="AlphaFoldDB" id="A0AAV6TQP1"/>
<accession>A0AAV6TQP1</accession>
<proteinExistence type="predicted"/>
<keyword evidence="2" id="KW-1185">Reference proteome</keyword>
<dbReference type="InterPro" id="IPR027417">
    <property type="entry name" value="P-loop_NTPase"/>
</dbReference>
<dbReference type="Gene3D" id="3.40.50.300">
    <property type="entry name" value="P-loop containing nucleotide triphosphate hydrolases"/>
    <property type="match status" value="1"/>
</dbReference>
<organism evidence="1 2">
    <name type="scientific">Oedothorax gibbosus</name>
    <dbReference type="NCBI Taxonomy" id="931172"/>
    <lineage>
        <taxon>Eukaryota</taxon>
        <taxon>Metazoa</taxon>
        <taxon>Ecdysozoa</taxon>
        <taxon>Arthropoda</taxon>
        <taxon>Chelicerata</taxon>
        <taxon>Arachnida</taxon>
        <taxon>Araneae</taxon>
        <taxon>Araneomorphae</taxon>
        <taxon>Entelegynae</taxon>
        <taxon>Araneoidea</taxon>
        <taxon>Linyphiidae</taxon>
        <taxon>Erigoninae</taxon>
        <taxon>Oedothorax</taxon>
    </lineage>
</organism>
<evidence type="ECO:0000313" key="1">
    <source>
        <dbReference type="EMBL" id="KAG8173833.1"/>
    </source>
</evidence>
<reference evidence="1 2" key="1">
    <citation type="journal article" date="2022" name="Nat. Ecol. Evol.">
        <title>A masculinizing supergene underlies an exaggerated male reproductive morph in a spider.</title>
        <authorList>
            <person name="Hendrickx F."/>
            <person name="De Corte Z."/>
            <person name="Sonet G."/>
            <person name="Van Belleghem S.M."/>
            <person name="Kostlbacher S."/>
            <person name="Vangestel C."/>
        </authorList>
    </citation>
    <scope>NUCLEOTIDE SEQUENCE [LARGE SCALE GENOMIC DNA]</scope>
    <source>
        <strain evidence="1">W744_W776</strain>
    </source>
</reference>
<dbReference type="SUPFAM" id="SSF52540">
    <property type="entry name" value="P-loop containing nucleoside triphosphate hydrolases"/>
    <property type="match status" value="1"/>
</dbReference>
<protein>
    <submittedName>
        <fullName evidence="1">Uncharacterized protein</fullName>
    </submittedName>
</protein>
<name>A0AAV6TQP1_9ARAC</name>
<dbReference type="Proteomes" id="UP000827092">
    <property type="component" value="Unassembled WGS sequence"/>
</dbReference>
<sequence>MMTLICQYFPVVDAIDADILKICTRAMAYKTSTVETYNNFYLKYLVPGPRIRLWNKDKTKYVDVKEGCHIFVTQNGVSKAIIGTPLIFYKYNQEKDRCECQEPLERAFVTIHRNVQGEFPIAVGFAGTIHKFQGDTMDDTAIAINFDQSNNLHLIYTALSRVKSVQQIGAVQL</sequence>